<dbReference type="Proteomes" id="UP000266188">
    <property type="component" value="Unassembled WGS sequence"/>
</dbReference>
<organism evidence="1 2">
    <name type="scientific">Aspergillus sclerotialis</name>
    <dbReference type="NCBI Taxonomy" id="2070753"/>
    <lineage>
        <taxon>Eukaryota</taxon>
        <taxon>Fungi</taxon>
        <taxon>Dikarya</taxon>
        <taxon>Ascomycota</taxon>
        <taxon>Pezizomycotina</taxon>
        <taxon>Eurotiomycetes</taxon>
        <taxon>Eurotiomycetidae</taxon>
        <taxon>Eurotiales</taxon>
        <taxon>Aspergillaceae</taxon>
        <taxon>Aspergillus</taxon>
        <taxon>Aspergillus subgen. Polypaecilum</taxon>
    </lineage>
</organism>
<dbReference type="EMBL" id="MVGC01000529">
    <property type="protein sequence ID" value="RJE18575.1"/>
    <property type="molecule type" value="Genomic_DNA"/>
</dbReference>
<evidence type="ECO:0000313" key="1">
    <source>
        <dbReference type="EMBL" id="RJE18575.1"/>
    </source>
</evidence>
<sequence>MSIYWVDKELIVTVYFTSRGYTDAAVADVLEVRGYRRSVAAVRRKVEGIVREYPHLLLASGKWNIIEVDWWLDHLSLAHDAVSDLIGCNALDVAIAEEHYIADRILHTLADAIRYRIDYYLRTESQSSDNTSS</sequence>
<reference evidence="2" key="1">
    <citation type="submission" date="2017-02" db="EMBL/GenBank/DDBJ databases">
        <authorList>
            <person name="Tafer H."/>
            <person name="Lopandic K."/>
        </authorList>
    </citation>
    <scope>NUCLEOTIDE SEQUENCE [LARGE SCALE GENOMIC DNA]</scope>
    <source>
        <strain evidence="2">CBS 366.77</strain>
    </source>
</reference>
<evidence type="ECO:0000313" key="2">
    <source>
        <dbReference type="Proteomes" id="UP000266188"/>
    </source>
</evidence>
<proteinExistence type="predicted"/>
<dbReference type="OrthoDB" id="4400964at2759"/>
<gene>
    <name evidence="1" type="ORF">PHISCL_09094</name>
</gene>
<accession>A0A3A2ZL14</accession>
<keyword evidence="2" id="KW-1185">Reference proteome</keyword>
<comment type="caution">
    <text evidence="1">The sequence shown here is derived from an EMBL/GenBank/DDBJ whole genome shotgun (WGS) entry which is preliminary data.</text>
</comment>
<name>A0A3A2ZL14_9EURO</name>
<protein>
    <submittedName>
        <fullName evidence="1">Uncharacterized protein</fullName>
    </submittedName>
</protein>
<dbReference type="AlphaFoldDB" id="A0A3A2ZL14"/>